<dbReference type="SUPFAM" id="SSF55120">
    <property type="entry name" value="Pseudouridine synthase"/>
    <property type="match status" value="1"/>
</dbReference>
<dbReference type="VEuPathDB" id="TriTrypDB:LMJLV39_360069900"/>
<dbReference type="AlphaFoldDB" id="Q9N873"/>
<dbReference type="EMBL" id="AL365476">
    <property type="protein sequence ID" value="CAB97032.1"/>
    <property type="molecule type" value="Genomic_DNA"/>
</dbReference>
<dbReference type="InterPro" id="IPR042214">
    <property type="entry name" value="TruD_catalytic"/>
</dbReference>
<dbReference type="PANTHER" id="PTHR13326:SF21">
    <property type="entry name" value="PSEUDOURIDYLATE SYNTHASE PUS7L"/>
    <property type="match status" value="1"/>
</dbReference>
<dbReference type="Pfam" id="PF01142">
    <property type="entry name" value="TruD"/>
    <property type="match status" value="1"/>
</dbReference>
<gene>
    <name evidence="4" type="primary">L8382.04</name>
</gene>
<name>Q9N873_LEIMA</name>
<evidence type="ECO:0000256" key="1">
    <source>
        <dbReference type="ARBA" id="ARBA00007953"/>
    </source>
</evidence>
<evidence type="ECO:0000313" key="4">
    <source>
        <dbReference type="EMBL" id="CAB97032.1"/>
    </source>
</evidence>
<evidence type="ECO:0000256" key="2">
    <source>
        <dbReference type="ARBA" id="ARBA00023235"/>
    </source>
</evidence>
<reference evidence="4" key="1">
    <citation type="submission" date="2000-07" db="EMBL/GenBank/DDBJ databases">
        <authorList>
            <person name="Murphy L."/>
            <person name="Quail M."/>
            <person name="Harris D."/>
            <person name="Rajandream M."/>
            <person name="Ivens A."/>
            <person name="Barrell B."/>
        </authorList>
    </citation>
    <scope>NUCLEOTIDE SEQUENCE</scope>
    <source>
        <strain evidence="4">Friedlin</strain>
    </source>
</reference>
<accession>Q9N873</accession>
<dbReference type="InterPro" id="IPR020103">
    <property type="entry name" value="PsdUridine_synth_cat_dom_sf"/>
</dbReference>
<feature type="domain" description="TRUD" evidence="3">
    <location>
        <begin position="35"/>
        <end position="188"/>
    </location>
</feature>
<dbReference type="GO" id="GO:0003723">
    <property type="term" value="F:RNA binding"/>
    <property type="evidence" value="ECO:0007669"/>
    <property type="project" value="InterPro"/>
</dbReference>
<evidence type="ECO:0000259" key="3">
    <source>
        <dbReference type="PROSITE" id="PS50984"/>
    </source>
</evidence>
<proteinExistence type="inferred from homology"/>
<dbReference type="VEuPathDB" id="TriTrypDB:LMJFC_360075300"/>
<dbReference type="InterPro" id="IPR001656">
    <property type="entry name" value="PsdUridine_synth_TruD"/>
</dbReference>
<dbReference type="VEuPathDB" id="TriTrypDB:LmjF.36.5750"/>
<dbReference type="GO" id="GO:0001522">
    <property type="term" value="P:pseudouridine synthesis"/>
    <property type="evidence" value="ECO:0007669"/>
    <property type="project" value="InterPro"/>
</dbReference>
<keyword evidence="2" id="KW-0413">Isomerase</keyword>
<dbReference type="GO" id="GO:0009982">
    <property type="term" value="F:pseudouridine synthase activity"/>
    <property type="evidence" value="ECO:0007669"/>
    <property type="project" value="InterPro"/>
</dbReference>
<organism evidence="4">
    <name type="scientific">Leishmania major</name>
    <dbReference type="NCBI Taxonomy" id="5664"/>
    <lineage>
        <taxon>Eukaryota</taxon>
        <taxon>Discoba</taxon>
        <taxon>Euglenozoa</taxon>
        <taxon>Kinetoplastea</taxon>
        <taxon>Metakinetoplastina</taxon>
        <taxon>Trypanosomatida</taxon>
        <taxon>Trypanosomatidae</taxon>
        <taxon>Leishmaniinae</taxon>
        <taxon>Leishmania</taxon>
    </lineage>
</organism>
<comment type="similarity">
    <text evidence="1">Belongs to the pseudouridine synthase TruD family.</text>
</comment>
<sequence length="188" mass="21142">MFHAARSAADSETSVCHALTAQDLHEVERVVQEVGVINYFGRQRFGTTCILTSDVGVQFLQGRLREGLRMILESKARMVPEMQRVVELFDASEYAAALQTAPYFCYQERDILRHLSTNPTDYLGSLQTISRTMGMMYFHCVQSLVWNLLASSRLSDKGRAHAEVGDLVLESTYQERVAHQGCAANAEF</sequence>
<dbReference type="VEuPathDB" id="TriTrypDB:LMJSD75_360069900"/>
<dbReference type="InterPro" id="IPR011760">
    <property type="entry name" value="PsdUridine_synth_TruD_insert"/>
</dbReference>
<dbReference type="Gene3D" id="3.30.2350.20">
    <property type="entry name" value="TruD, catalytic domain"/>
    <property type="match status" value="2"/>
</dbReference>
<dbReference type="PROSITE" id="PS50984">
    <property type="entry name" value="TRUD"/>
    <property type="match status" value="1"/>
</dbReference>
<protein>
    <submittedName>
        <fullName evidence="4">Uncharacterized protein L8382.04</fullName>
    </submittedName>
</protein>
<dbReference type="HOGENOM" id="CLU_005281_0_2_1"/>
<dbReference type="PANTHER" id="PTHR13326">
    <property type="entry name" value="TRNA PSEUDOURIDINE SYNTHASE D"/>
    <property type="match status" value="1"/>
</dbReference>